<sequence length="90" mass="10273">MSRKKWGLVQCRTGHAFIGKPYRQCAEGFQTRAHVLRDCEQYEEHRDVLRKFSPTMSIPDILATQEGIEALTKFLGASGAFTETRAERGR</sequence>
<protein>
    <submittedName>
        <fullName evidence="1">Uncharacterized protein</fullName>
    </submittedName>
</protein>
<comment type="caution">
    <text evidence="1">The sequence shown here is derived from an EMBL/GenBank/DDBJ whole genome shotgun (WGS) entry which is preliminary data.</text>
</comment>
<dbReference type="EMBL" id="JARKIF010000014">
    <property type="protein sequence ID" value="KAJ7623196.1"/>
    <property type="molecule type" value="Genomic_DNA"/>
</dbReference>
<gene>
    <name evidence="1" type="ORF">FB45DRAFT_837217</name>
</gene>
<evidence type="ECO:0000313" key="1">
    <source>
        <dbReference type="EMBL" id="KAJ7623196.1"/>
    </source>
</evidence>
<reference evidence="1" key="1">
    <citation type="submission" date="2023-03" db="EMBL/GenBank/DDBJ databases">
        <title>Massive genome expansion in bonnet fungi (Mycena s.s.) driven by repeated elements and novel gene families across ecological guilds.</title>
        <authorList>
            <consortium name="Lawrence Berkeley National Laboratory"/>
            <person name="Harder C.B."/>
            <person name="Miyauchi S."/>
            <person name="Viragh M."/>
            <person name="Kuo A."/>
            <person name="Thoen E."/>
            <person name="Andreopoulos B."/>
            <person name="Lu D."/>
            <person name="Skrede I."/>
            <person name="Drula E."/>
            <person name="Henrissat B."/>
            <person name="Morin E."/>
            <person name="Kohler A."/>
            <person name="Barry K."/>
            <person name="LaButti K."/>
            <person name="Morin E."/>
            <person name="Salamov A."/>
            <person name="Lipzen A."/>
            <person name="Mereny Z."/>
            <person name="Hegedus B."/>
            <person name="Baldrian P."/>
            <person name="Stursova M."/>
            <person name="Weitz H."/>
            <person name="Taylor A."/>
            <person name="Grigoriev I.V."/>
            <person name="Nagy L.G."/>
            <person name="Martin F."/>
            <person name="Kauserud H."/>
        </authorList>
    </citation>
    <scope>NUCLEOTIDE SEQUENCE</scope>
    <source>
        <strain evidence="1">9284</strain>
    </source>
</reference>
<proteinExistence type="predicted"/>
<name>A0AAD7BJI7_9AGAR</name>
<evidence type="ECO:0000313" key="2">
    <source>
        <dbReference type="Proteomes" id="UP001221142"/>
    </source>
</evidence>
<dbReference type="Proteomes" id="UP001221142">
    <property type="component" value="Unassembled WGS sequence"/>
</dbReference>
<accession>A0AAD7BJI7</accession>
<keyword evidence="2" id="KW-1185">Reference proteome</keyword>
<dbReference type="AlphaFoldDB" id="A0AAD7BJI7"/>
<organism evidence="1 2">
    <name type="scientific">Roridomyces roridus</name>
    <dbReference type="NCBI Taxonomy" id="1738132"/>
    <lineage>
        <taxon>Eukaryota</taxon>
        <taxon>Fungi</taxon>
        <taxon>Dikarya</taxon>
        <taxon>Basidiomycota</taxon>
        <taxon>Agaricomycotina</taxon>
        <taxon>Agaricomycetes</taxon>
        <taxon>Agaricomycetidae</taxon>
        <taxon>Agaricales</taxon>
        <taxon>Marasmiineae</taxon>
        <taxon>Mycenaceae</taxon>
        <taxon>Roridomyces</taxon>
    </lineage>
</organism>